<dbReference type="EMBL" id="BIMX01000005">
    <property type="protein sequence ID" value="GCE98404.1"/>
    <property type="molecule type" value="Genomic_DNA"/>
</dbReference>
<evidence type="ECO:0000313" key="2">
    <source>
        <dbReference type="Proteomes" id="UP000301737"/>
    </source>
</evidence>
<accession>A0A4C2E2H7</accession>
<dbReference type="InterPro" id="IPR031783">
    <property type="entry name" value="Csm2"/>
</dbReference>
<comment type="caution">
    <text evidence="1">The sequence shown here is derived from an EMBL/GenBank/DDBJ whole genome shotgun (WGS) entry which is preliminary data.</text>
</comment>
<gene>
    <name evidence="1" type="primary">CSM2</name>
    <name evidence="1" type="ORF">ZYGM_001454</name>
</gene>
<dbReference type="OrthoDB" id="4067310at2759"/>
<dbReference type="GO" id="GO:0000725">
    <property type="term" value="P:recombinational repair"/>
    <property type="evidence" value="ECO:0007669"/>
    <property type="project" value="InterPro"/>
</dbReference>
<sequence length="234" mass="26683">MNAKDKNNSNTSRNGTQDFSVSLDDLNPVTAWISPNPKSLAQYVADTIDKTNSNSNVVVFYIDASNSFPLHQFEKVVPKDERGTKIYESIRIQIALNLSELNLTVRKILQFISREKITRRLNKVPHQNKLKVLLILSGIEIMFKNSRMSLPQDPHHTILRDLFLRLRVEANHSCDESGLTLKTFVILPLQECQKCQIPKESNVLNNKRQRMVPTILGNSVGDYIVKFYADTSIT</sequence>
<keyword evidence="2" id="KW-1185">Reference proteome</keyword>
<dbReference type="Gene3D" id="3.40.50.300">
    <property type="entry name" value="P-loop containing nucleotide triphosphate hydrolases"/>
    <property type="match status" value="1"/>
</dbReference>
<dbReference type="GO" id="GO:0097196">
    <property type="term" value="C:Shu complex"/>
    <property type="evidence" value="ECO:0007669"/>
    <property type="project" value="InterPro"/>
</dbReference>
<organism evidence="1 2">
    <name type="scientific">Zygosaccharomyces mellis</name>
    <dbReference type="NCBI Taxonomy" id="42258"/>
    <lineage>
        <taxon>Eukaryota</taxon>
        <taxon>Fungi</taxon>
        <taxon>Dikarya</taxon>
        <taxon>Ascomycota</taxon>
        <taxon>Saccharomycotina</taxon>
        <taxon>Saccharomycetes</taxon>
        <taxon>Saccharomycetales</taxon>
        <taxon>Saccharomycetaceae</taxon>
        <taxon>Zygosaccharomyces</taxon>
    </lineage>
</organism>
<dbReference type="AlphaFoldDB" id="A0A4C2E2H7"/>
<dbReference type="Proteomes" id="UP000301737">
    <property type="component" value="Unassembled WGS sequence"/>
</dbReference>
<evidence type="ECO:0000313" key="1">
    <source>
        <dbReference type="EMBL" id="GCE98404.1"/>
    </source>
</evidence>
<dbReference type="CDD" id="cd19478">
    <property type="entry name" value="Csm2"/>
    <property type="match status" value="1"/>
</dbReference>
<dbReference type="InterPro" id="IPR027417">
    <property type="entry name" value="P-loop_NTPase"/>
</dbReference>
<dbReference type="GO" id="GO:0005634">
    <property type="term" value="C:nucleus"/>
    <property type="evidence" value="ECO:0007669"/>
    <property type="project" value="InterPro"/>
</dbReference>
<name>A0A4C2E2H7_9SACH</name>
<protein>
    <submittedName>
        <fullName evidence="1">Chromosome segregation in meiosis-protein</fullName>
    </submittedName>
</protein>
<proteinExistence type="predicted"/>
<dbReference type="Pfam" id="PF16834">
    <property type="entry name" value="CSM2"/>
    <property type="match status" value="1"/>
</dbReference>
<reference evidence="1 2" key="1">
    <citation type="submission" date="2019-01" db="EMBL/GenBank/DDBJ databases">
        <title>Draft Genome Sequencing of Zygosaccharomyces mellis Ca-7.</title>
        <authorList>
            <person name="Shiwa Y."/>
            <person name="Kanesaki Y."/>
            <person name="Ishige T."/>
            <person name="Mura K."/>
            <person name="Hori T."/>
            <person name="Tamura T."/>
        </authorList>
    </citation>
    <scope>NUCLEOTIDE SEQUENCE [LARGE SCALE GENOMIC DNA]</scope>
    <source>
        <strain evidence="1 2">Ca-7</strain>
    </source>
</reference>